<sequence>MFEGLEKQTRRVNGVDIAYRMGARSAGMAPFAPEALAEYERCLAGTISPKRFLTCC</sequence>
<dbReference type="Proteomes" id="UP000503197">
    <property type="component" value="Chromosome"/>
</dbReference>
<protein>
    <submittedName>
        <fullName evidence="1">Uncharacterized protein</fullName>
    </submittedName>
</protein>
<dbReference type="RefSeq" id="WP_167348100.1">
    <property type="nucleotide sequence ID" value="NZ_AP022821.1"/>
</dbReference>
<reference evidence="1 2" key="1">
    <citation type="submission" date="2020-02" db="EMBL/GenBank/DDBJ databases">
        <title>Complete Genome Sequence of Halomonas meridiana strain BAA-801, Isolated from Deep Sea Thermal Vent.</title>
        <authorList>
            <person name="Takahashi Y."/>
            <person name="Takahashi H."/>
            <person name="Galipon J."/>
            <person name="Arakawa K."/>
        </authorList>
    </citation>
    <scope>NUCLEOTIDE SEQUENCE [LARGE SCALE GENOMIC DNA]</scope>
    <source>
        <strain evidence="1 2">Slthf1</strain>
    </source>
</reference>
<dbReference type="AlphaFoldDB" id="A0A6F8SWP3"/>
<evidence type="ECO:0000313" key="2">
    <source>
        <dbReference type="Proteomes" id="UP000503197"/>
    </source>
</evidence>
<name>A0A6F8SWP3_9GAMM</name>
<proteinExistence type="predicted"/>
<dbReference type="EMBL" id="AP022821">
    <property type="protein sequence ID" value="BCA92844.1"/>
    <property type="molecule type" value="Genomic_DNA"/>
</dbReference>
<organism evidence="1 2">
    <name type="scientific">Vreelandella aquamarina</name>
    <dbReference type="NCBI Taxonomy" id="77097"/>
    <lineage>
        <taxon>Bacteria</taxon>
        <taxon>Pseudomonadati</taxon>
        <taxon>Pseudomonadota</taxon>
        <taxon>Gammaproteobacteria</taxon>
        <taxon>Oceanospirillales</taxon>
        <taxon>Halomonadaceae</taxon>
        <taxon>Vreelandella</taxon>
    </lineage>
</organism>
<accession>A0A6F8SWP3</accession>
<gene>
    <name evidence="1" type="ORF">HMSLTHF_26190</name>
</gene>
<evidence type="ECO:0000313" key="1">
    <source>
        <dbReference type="EMBL" id="BCA92844.1"/>
    </source>
</evidence>